<evidence type="ECO:0008006" key="3">
    <source>
        <dbReference type="Google" id="ProtNLM"/>
    </source>
</evidence>
<reference evidence="1 2" key="1">
    <citation type="submission" date="2023-09" db="EMBL/GenBank/DDBJ databases">
        <title>Streptomyces sp. nov.: A antagonism against Alternaria gaisen Producing Streptochlin, Isolated from Tamarix root soil.</title>
        <authorList>
            <person name="Chen Y."/>
        </authorList>
    </citation>
    <scope>NUCLEOTIDE SEQUENCE [LARGE SCALE GENOMIC DNA]</scope>
    <source>
        <strain evidence="1 2">TRM76323</strain>
    </source>
</reference>
<gene>
    <name evidence="1" type="ORF">RND61_29115</name>
</gene>
<dbReference type="RefSeq" id="WP_315881135.1">
    <property type="nucleotide sequence ID" value="NZ_JAWCTQ010000056.1"/>
</dbReference>
<evidence type="ECO:0000313" key="1">
    <source>
        <dbReference type="EMBL" id="MDT9686098.1"/>
    </source>
</evidence>
<accession>A0ABU3QU88</accession>
<keyword evidence="2" id="KW-1185">Reference proteome</keyword>
<name>A0ABU3QU88_9ACTN</name>
<proteinExistence type="predicted"/>
<organism evidence="1 2">
    <name type="scientific">Streptomyces tamarix</name>
    <dbReference type="NCBI Taxonomy" id="3078565"/>
    <lineage>
        <taxon>Bacteria</taxon>
        <taxon>Bacillati</taxon>
        <taxon>Actinomycetota</taxon>
        <taxon>Actinomycetes</taxon>
        <taxon>Kitasatosporales</taxon>
        <taxon>Streptomycetaceae</taxon>
        <taxon>Streptomyces</taxon>
    </lineage>
</organism>
<protein>
    <recommendedName>
        <fullName evidence="3">HEAT repeat domain-containing protein</fullName>
    </recommendedName>
</protein>
<comment type="caution">
    <text evidence="1">The sequence shown here is derived from an EMBL/GenBank/DDBJ whole genome shotgun (WGS) entry which is preliminary data.</text>
</comment>
<dbReference type="Proteomes" id="UP001250181">
    <property type="component" value="Unassembled WGS sequence"/>
</dbReference>
<sequence length="120" mass="13355">MTMRIERKHLVTLINELTSPDPRVRSSASDRIQDWMDTFSSGDGRLLSEILAMAASCEPDRECLEAQLHALSELDTAEKIGDADLSPLKSIPAERLHVEHRDYMDDLVPYLEADSGDATG</sequence>
<evidence type="ECO:0000313" key="2">
    <source>
        <dbReference type="Proteomes" id="UP001250181"/>
    </source>
</evidence>
<dbReference type="EMBL" id="JAWCTQ010000056">
    <property type="protein sequence ID" value="MDT9686098.1"/>
    <property type="molecule type" value="Genomic_DNA"/>
</dbReference>